<feature type="domain" description="PBP" evidence="8">
    <location>
        <begin position="42"/>
        <end position="322"/>
    </location>
</feature>
<dbReference type="CDD" id="cd13565">
    <property type="entry name" value="PBP2_PstS"/>
    <property type="match status" value="1"/>
</dbReference>
<dbReference type="SUPFAM" id="SSF53850">
    <property type="entry name" value="Periplasmic binding protein-like II"/>
    <property type="match status" value="1"/>
</dbReference>
<dbReference type="InterPro" id="IPR005673">
    <property type="entry name" value="ABC_phos-bd_PstS"/>
</dbReference>
<feature type="signal peptide" evidence="7">
    <location>
        <begin position="1"/>
        <end position="25"/>
    </location>
</feature>
<accession>U7D4Z5</accession>
<dbReference type="PANTHER" id="PTHR42996">
    <property type="entry name" value="PHOSPHATE-BINDING PROTEIN PSTS"/>
    <property type="match status" value="1"/>
</dbReference>
<dbReference type="RefSeq" id="WP_034637812.1">
    <property type="nucleotide sequence ID" value="NZ_ASJR01000023.1"/>
</dbReference>
<dbReference type="GO" id="GO:0043190">
    <property type="term" value="C:ATP-binding cassette (ABC) transporter complex"/>
    <property type="evidence" value="ECO:0007669"/>
    <property type="project" value="InterPro"/>
</dbReference>
<organism evidence="9 10">
    <name type="scientific">Chitinivibrio alkaliphilus ACht1</name>
    <dbReference type="NCBI Taxonomy" id="1313304"/>
    <lineage>
        <taxon>Bacteria</taxon>
        <taxon>Pseudomonadati</taxon>
        <taxon>Fibrobacterota</taxon>
        <taxon>Chitinivibrionia</taxon>
        <taxon>Chitinivibrionales</taxon>
        <taxon>Chitinivibrionaceae</taxon>
        <taxon>Chitinivibrio</taxon>
    </lineage>
</organism>
<reference evidence="9 10" key="1">
    <citation type="journal article" date="2013" name="Environ. Microbiol.">
        <title>Genome analysis of Chitinivibrio alkaliphilus gen. nov., sp. nov., a novel extremely haloalkaliphilic anaerobic chitinolytic bacterium from the candidate phylum Termite Group 3.</title>
        <authorList>
            <person name="Sorokin D.Y."/>
            <person name="Gumerov V.M."/>
            <person name="Rakitin A.L."/>
            <person name="Beletsky A.V."/>
            <person name="Damste J.S."/>
            <person name="Muyzer G."/>
            <person name="Mardanov A.V."/>
            <person name="Ravin N.V."/>
        </authorList>
    </citation>
    <scope>NUCLEOTIDE SEQUENCE [LARGE SCALE GENOMIC DNA]</scope>
    <source>
        <strain evidence="9 10">ACht1</strain>
    </source>
</reference>
<dbReference type="STRING" id="1313304.CALK_2150"/>
<evidence type="ECO:0000256" key="3">
    <source>
        <dbReference type="ARBA" id="ARBA00011529"/>
    </source>
</evidence>
<dbReference type="PIRSF" id="PIRSF002756">
    <property type="entry name" value="PstS"/>
    <property type="match status" value="1"/>
</dbReference>
<gene>
    <name evidence="9" type="ORF">CALK_2150</name>
</gene>
<dbReference type="GO" id="GO:0042301">
    <property type="term" value="F:phosphate ion binding"/>
    <property type="evidence" value="ECO:0007669"/>
    <property type="project" value="InterPro"/>
</dbReference>
<evidence type="ECO:0000313" key="9">
    <source>
        <dbReference type="EMBL" id="ERP31013.1"/>
    </source>
</evidence>
<dbReference type="AlphaFoldDB" id="U7D4Z5"/>
<comment type="subunit">
    <text evidence="3">The complex is composed of two ATP-binding proteins (PstB), two transmembrane proteins (PstC and PstA) and a solute-binding protein (PstS).</text>
</comment>
<dbReference type="Pfam" id="PF12849">
    <property type="entry name" value="PBP_like_2"/>
    <property type="match status" value="1"/>
</dbReference>
<dbReference type="NCBIfam" id="TIGR00975">
    <property type="entry name" value="3a0107s03"/>
    <property type="match status" value="1"/>
</dbReference>
<comment type="similarity">
    <text evidence="2 6">Belongs to the PstS family.</text>
</comment>
<dbReference type="PROSITE" id="PS51257">
    <property type="entry name" value="PROKAR_LIPOPROTEIN"/>
    <property type="match status" value="1"/>
</dbReference>
<evidence type="ECO:0000256" key="4">
    <source>
        <dbReference type="ARBA" id="ARBA00022448"/>
    </source>
</evidence>
<dbReference type="PANTHER" id="PTHR42996:SF1">
    <property type="entry name" value="PHOSPHATE-BINDING PROTEIN PSTS"/>
    <property type="match status" value="1"/>
</dbReference>
<dbReference type="GO" id="GO:0035435">
    <property type="term" value="P:phosphate ion transmembrane transport"/>
    <property type="evidence" value="ECO:0007669"/>
    <property type="project" value="InterPro"/>
</dbReference>
<evidence type="ECO:0000256" key="6">
    <source>
        <dbReference type="PIRNR" id="PIRNR002756"/>
    </source>
</evidence>
<dbReference type="InterPro" id="IPR050962">
    <property type="entry name" value="Phosphate-bind_PstS"/>
</dbReference>
<dbReference type="eggNOG" id="COG0226">
    <property type="taxonomic scope" value="Bacteria"/>
</dbReference>
<evidence type="ECO:0000256" key="5">
    <source>
        <dbReference type="ARBA" id="ARBA00022592"/>
    </source>
</evidence>
<comment type="function">
    <text evidence="1">Part of the ABC transporter complex PstSACB involved in phosphate import.</text>
</comment>
<keyword evidence="5 6" id="KW-0592">Phosphate transport</keyword>
<keyword evidence="7" id="KW-0732">Signal</keyword>
<dbReference type="Proteomes" id="UP000017148">
    <property type="component" value="Unassembled WGS sequence"/>
</dbReference>
<proteinExistence type="inferred from homology"/>
<keyword evidence="10" id="KW-1185">Reference proteome</keyword>
<dbReference type="InterPro" id="IPR024370">
    <property type="entry name" value="PBP_domain"/>
</dbReference>
<evidence type="ECO:0000256" key="1">
    <source>
        <dbReference type="ARBA" id="ARBA00002841"/>
    </source>
</evidence>
<dbReference type="EMBL" id="ASJR01000023">
    <property type="protein sequence ID" value="ERP31013.1"/>
    <property type="molecule type" value="Genomic_DNA"/>
</dbReference>
<protein>
    <recommendedName>
        <fullName evidence="6">Phosphate-binding protein</fullName>
    </recommendedName>
</protein>
<dbReference type="Gene3D" id="3.40.190.10">
    <property type="entry name" value="Periplasmic binding protein-like II"/>
    <property type="match status" value="2"/>
</dbReference>
<feature type="chain" id="PRO_5004678965" description="Phosphate-binding protein" evidence="7">
    <location>
        <begin position="26"/>
        <end position="379"/>
    </location>
</feature>
<evidence type="ECO:0000259" key="8">
    <source>
        <dbReference type="Pfam" id="PF12849"/>
    </source>
</evidence>
<sequence length="379" mass="41724">MKSVIFKNVSILVSMLCLMVFFSGCSDTEKGDKPASRRDSRVELAGAGASFPAPLMTAMADEYRRYTQGRVTINYQSIGSGGGMRQFGEQTIMFGMSEAFLSDKVMQDLERKTGGKAFNIPITLADVVATYNLPGIDAGLVFDGDLLVDIFMGRITRWNDSRIQELNPEKDLPNLPVQVVHRSDGSGTTNVWTSYLSNVSDEWRENIGYATSVNWPTGIGGNGNEGVAGVVMNTPGAIGYNSYSYALLNDMSYGAIQNRSGNIIHPSFSATSKAADIDLPKDTRILFTDTPAPYGYPAAGFAWMLAYENMEQNNAINTRKEAEELVRFILWAITEGQDLSEDLGYARLPEAAVDRGMNMIRQMKWDAENIGEFLVEEIH</sequence>
<dbReference type="PATRIC" id="fig|1313304.3.peg.2046"/>
<evidence type="ECO:0000256" key="2">
    <source>
        <dbReference type="ARBA" id="ARBA00008725"/>
    </source>
</evidence>
<comment type="caution">
    <text evidence="9">The sequence shown here is derived from an EMBL/GenBank/DDBJ whole genome shotgun (WGS) entry which is preliminary data.</text>
</comment>
<name>U7D4Z5_9BACT</name>
<evidence type="ECO:0000256" key="7">
    <source>
        <dbReference type="SAM" id="SignalP"/>
    </source>
</evidence>
<keyword evidence="4 6" id="KW-0813">Transport</keyword>
<evidence type="ECO:0000313" key="10">
    <source>
        <dbReference type="Proteomes" id="UP000017148"/>
    </source>
</evidence>